<comment type="similarity">
    <text evidence="1 4">Belongs to the Nudix hydrolase family. NudJ subfamily.</text>
</comment>
<dbReference type="InterPro" id="IPR015797">
    <property type="entry name" value="NUDIX_hydrolase-like_dom_sf"/>
</dbReference>
<name>A0A395JLT4_9GAMM</name>
<evidence type="ECO:0000313" key="6">
    <source>
        <dbReference type="EMBL" id="RBP51559.1"/>
    </source>
</evidence>
<reference evidence="6 7" key="1">
    <citation type="submission" date="2018-06" db="EMBL/GenBank/DDBJ databases">
        <title>Genomic Encyclopedia of Type Strains, Phase IV (KMG-IV): sequencing the most valuable type-strain genomes for metagenomic binning, comparative biology and taxonomic classification.</title>
        <authorList>
            <person name="Goeker M."/>
        </authorList>
    </citation>
    <scope>NUCLEOTIDE SEQUENCE [LARGE SCALE GENOMIC DNA]</scope>
    <source>
        <strain evidence="6 7">DSM 24032</strain>
    </source>
</reference>
<dbReference type="EMBL" id="QNRT01000002">
    <property type="protein sequence ID" value="RBP51559.1"/>
    <property type="molecule type" value="Genomic_DNA"/>
</dbReference>
<dbReference type="GO" id="GO:0017110">
    <property type="term" value="F:nucleoside diphosphate phosphatase activity"/>
    <property type="evidence" value="ECO:0007669"/>
    <property type="project" value="InterPro"/>
</dbReference>
<evidence type="ECO:0000256" key="1">
    <source>
        <dbReference type="ARBA" id="ARBA00007608"/>
    </source>
</evidence>
<evidence type="ECO:0000259" key="5">
    <source>
        <dbReference type="PROSITE" id="PS51462"/>
    </source>
</evidence>
<organism evidence="6 7">
    <name type="scientific">Arenicella xantha</name>
    <dbReference type="NCBI Taxonomy" id="644221"/>
    <lineage>
        <taxon>Bacteria</taxon>
        <taxon>Pseudomonadati</taxon>
        <taxon>Pseudomonadota</taxon>
        <taxon>Gammaproteobacteria</taxon>
        <taxon>Arenicellales</taxon>
        <taxon>Arenicellaceae</taxon>
        <taxon>Arenicella</taxon>
    </lineage>
</organism>
<gene>
    <name evidence="4" type="primary">nudJ</name>
    <name evidence="6" type="ORF">DFR28_102989</name>
</gene>
<comment type="cofactor">
    <cofactor evidence="4">
        <name>Mg(2+)</name>
        <dbReference type="ChEBI" id="CHEBI:18420"/>
    </cofactor>
</comment>
<sequence length="146" mass="16579">MWTPDITVAAVCPYDGKFLLVEERSKSTNEIVFNQPAGHLEKGESILDAVIRETLEETCCHFTPEALVGLYRLEAANGKTYIRVTFCGSISEQDPVYSLDPDIIRTHWFSPDEVRQNQALRSPLVLSCIDDYLSGQRYPLELLREL</sequence>
<dbReference type="PROSITE" id="PS51462">
    <property type="entry name" value="NUDIX"/>
    <property type="match status" value="1"/>
</dbReference>
<dbReference type="GO" id="GO:0017111">
    <property type="term" value="F:ribonucleoside triphosphate phosphatase activity"/>
    <property type="evidence" value="ECO:0007669"/>
    <property type="project" value="InterPro"/>
</dbReference>
<dbReference type="PANTHER" id="PTHR43222:SF11">
    <property type="entry name" value="PHOSPHATASE NUDJ"/>
    <property type="match status" value="1"/>
</dbReference>
<comment type="caution">
    <text evidence="6">The sequence shown here is derived from an EMBL/GenBank/DDBJ whole genome shotgun (WGS) entry which is preliminary data.</text>
</comment>
<dbReference type="InterPro" id="IPR000086">
    <property type="entry name" value="NUDIX_hydrolase_dom"/>
</dbReference>
<dbReference type="AlphaFoldDB" id="A0A395JLT4"/>
<dbReference type="InterPro" id="IPR033713">
    <property type="entry name" value="NudJ"/>
</dbReference>
<dbReference type="SUPFAM" id="SSF55811">
    <property type="entry name" value="Nudix"/>
    <property type="match status" value="1"/>
</dbReference>
<dbReference type="FunCoup" id="A0A395JLT4">
    <property type="interactions" value="19"/>
</dbReference>
<dbReference type="GO" id="GO:0004787">
    <property type="term" value="F:thiamine diphosphate phosphatase activity"/>
    <property type="evidence" value="ECO:0007669"/>
    <property type="project" value="InterPro"/>
</dbReference>
<keyword evidence="4" id="KW-0378">Hydrolase</keyword>
<dbReference type="OrthoDB" id="8594221at2"/>
<dbReference type="Gene3D" id="3.90.79.10">
    <property type="entry name" value="Nucleoside Triphosphate Pyrophosphohydrolase"/>
    <property type="match status" value="1"/>
</dbReference>
<comment type="subunit">
    <text evidence="2 4">Monomer.</text>
</comment>
<dbReference type="PANTHER" id="PTHR43222">
    <property type="entry name" value="NUDIX HYDROLASE 23"/>
    <property type="match status" value="1"/>
</dbReference>
<dbReference type="RefSeq" id="WP_113954317.1">
    <property type="nucleotide sequence ID" value="NZ_QNRT01000002.1"/>
</dbReference>
<evidence type="ECO:0000313" key="7">
    <source>
        <dbReference type="Proteomes" id="UP000253083"/>
    </source>
</evidence>
<evidence type="ECO:0000256" key="4">
    <source>
        <dbReference type="RuleBase" id="RU364043"/>
    </source>
</evidence>
<dbReference type="Pfam" id="PF00293">
    <property type="entry name" value="NUDIX"/>
    <property type="match status" value="1"/>
</dbReference>
<protein>
    <recommendedName>
        <fullName evidence="3 4">Phosphatase NudJ</fullName>
        <ecNumber evidence="4">3.6.1.-</ecNumber>
    </recommendedName>
</protein>
<keyword evidence="7" id="KW-1185">Reference proteome</keyword>
<evidence type="ECO:0000256" key="3">
    <source>
        <dbReference type="ARBA" id="ARBA00015552"/>
    </source>
</evidence>
<keyword evidence="4" id="KW-0460">Magnesium</keyword>
<evidence type="ECO:0000256" key="2">
    <source>
        <dbReference type="ARBA" id="ARBA00011245"/>
    </source>
</evidence>
<dbReference type="EC" id="3.6.1.-" evidence="4"/>
<feature type="domain" description="Nudix hydrolase" evidence="5">
    <location>
        <begin position="1"/>
        <end position="133"/>
    </location>
</feature>
<dbReference type="InParanoid" id="A0A395JLT4"/>
<dbReference type="CDD" id="cd03675">
    <property type="entry name" value="NUDIX_Hydrolase"/>
    <property type="match status" value="1"/>
</dbReference>
<accession>A0A395JLT4</accession>
<dbReference type="Proteomes" id="UP000253083">
    <property type="component" value="Unassembled WGS sequence"/>
</dbReference>
<proteinExistence type="inferred from homology"/>